<keyword evidence="3" id="KW-1185">Reference proteome</keyword>
<accession>A0A1B7XSC3</accession>
<feature type="transmembrane region" description="Helical" evidence="1">
    <location>
        <begin position="295"/>
        <end position="316"/>
    </location>
</feature>
<feature type="transmembrane region" description="Helical" evidence="1">
    <location>
        <begin position="79"/>
        <end position="99"/>
    </location>
</feature>
<dbReference type="VEuPathDB" id="FungiDB:CH63R_13914"/>
<keyword evidence="1" id="KW-0472">Membrane</keyword>
<feature type="transmembrane region" description="Helical" evidence="1">
    <location>
        <begin position="337"/>
        <end position="362"/>
    </location>
</feature>
<protein>
    <submittedName>
        <fullName evidence="2">Zn 2cys6 transcription factor</fullName>
    </submittedName>
</protein>
<dbReference type="Proteomes" id="UP000092177">
    <property type="component" value="Chromosome 10"/>
</dbReference>
<dbReference type="OrthoDB" id="72269at2759"/>
<evidence type="ECO:0000256" key="1">
    <source>
        <dbReference type="SAM" id="Phobius"/>
    </source>
</evidence>
<keyword evidence="1" id="KW-1133">Transmembrane helix</keyword>
<dbReference type="AlphaFoldDB" id="A0A1B7XSC3"/>
<feature type="transmembrane region" description="Helical" evidence="1">
    <location>
        <begin position="162"/>
        <end position="184"/>
    </location>
</feature>
<dbReference type="RefSeq" id="XP_018151206.1">
    <property type="nucleotide sequence ID" value="XM_018308888.1"/>
</dbReference>
<evidence type="ECO:0000313" key="3">
    <source>
        <dbReference type="Proteomes" id="UP000092177"/>
    </source>
</evidence>
<gene>
    <name evidence="2" type="ORF">CH63R_13914</name>
</gene>
<sequence>MHLYFLGLSLAGYDSLWGRMIRSGVVGSVVSVKQTGKFPNGDPLRTVFTGLRSFDQFLIPAVIFYNNILSNKSTSDRMLLVSLFTTMQTTTHCMLVLGWRRGRRSWWAHLEHLFWGVFNQAWGAAAVYPLYCFTHAEQFLEEETDSHGHHCETTGPATVDEAFALIPTAVLGAVAPAMLLYPTFNSACDVNLRQGLIAFYRFTPLVLTASHPFFTWVQQKISAYLAWHPRPASSREYVTASLMISGIAAVAGHAYALLNAGRDGVSEVFWPTEHIDPTLPTVIADGARDFLQWDIFIITAALVPFADLILRTSGLVRRLKKRNKWFLGFSESFIGRFVALTIASSILSPGAVLAFALAARAIS</sequence>
<dbReference type="GeneID" id="28872995"/>
<evidence type="ECO:0000313" key="2">
    <source>
        <dbReference type="EMBL" id="OBR02688.1"/>
    </source>
</evidence>
<feature type="transmembrane region" description="Helical" evidence="1">
    <location>
        <begin position="237"/>
        <end position="258"/>
    </location>
</feature>
<dbReference type="KEGG" id="chig:CH63R_13914"/>
<proteinExistence type="predicted"/>
<keyword evidence="1" id="KW-0812">Transmembrane</keyword>
<organism evidence="2 3">
    <name type="scientific">Colletotrichum higginsianum (strain IMI 349063)</name>
    <name type="common">Crucifer anthracnose fungus</name>
    <dbReference type="NCBI Taxonomy" id="759273"/>
    <lineage>
        <taxon>Eukaryota</taxon>
        <taxon>Fungi</taxon>
        <taxon>Dikarya</taxon>
        <taxon>Ascomycota</taxon>
        <taxon>Pezizomycotina</taxon>
        <taxon>Sordariomycetes</taxon>
        <taxon>Hypocreomycetidae</taxon>
        <taxon>Glomerellales</taxon>
        <taxon>Glomerellaceae</taxon>
        <taxon>Colletotrichum</taxon>
        <taxon>Colletotrichum destructivum species complex</taxon>
    </lineage>
</organism>
<reference evidence="3" key="1">
    <citation type="journal article" date="2017" name="BMC Genomics">
        <title>Gapless genome assembly of Colletotrichum higginsianum reveals chromosome structure and association of transposable elements with secondary metabolite gene clusters.</title>
        <authorList>
            <person name="Dallery J.-F."/>
            <person name="Lapalu N."/>
            <person name="Zampounis A."/>
            <person name="Pigne S."/>
            <person name="Luyten I."/>
            <person name="Amselem J."/>
            <person name="Wittenberg A.H.J."/>
            <person name="Zhou S."/>
            <person name="de Queiroz M.V."/>
            <person name="Robin G.P."/>
            <person name="Auger A."/>
            <person name="Hainaut M."/>
            <person name="Henrissat B."/>
            <person name="Kim K.-T."/>
            <person name="Lee Y.-H."/>
            <person name="Lespinet O."/>
            <person name="Schwartz D.C."/>
            <person name="Thon M.R."/>
            <person name="O'Connell R.J."/>
        </authorList>
    </citation>
    <scope>NUCLEOTIDE SEQUENCE [LARGE SCALE GENOMIC DNA]</scope>
    <source>
        <strain evidence="3">IMI 349063</strain>
    </source>
</reference>
<comment type="caution">
    <text evidence="2">The sequence shown here is derived from an EMBL/GenBank/DDBJ whole genome shotgun (WGS) entry which is preliminary data.</text>
</comment>
<name>A0A1B7XSC3_COLHI</name>
<feature type="transmembrane region" description="Helical" evidence="1">
    <location>
        <begin position="196"/>
        <end position="217"/>
    </location>
</feature>
<dbReference type="EMBL" id="LTAN01000010">
    <property type="protein sequence ID" value="OBR02688.1"/>
    <property type="molecule type" value="Genomic_DNA"/>
</dbReference>